<dbReference type="InterPro" id="IPR018392">
    <property type="entry name" value="LysM"/>
</dbReference>
<feature type="domain" description="LysM" evidence="3">
    <location>
        <begin position="766"/>
        <end position="812"/>
    </location>
</feature>
<feature type="domain" description="LysM" evidence="3">
    <location>
        <begin position="905"/>
        <end position="951"/>
    </location>
</feature>
<accession>A0A8H4VT61</accession>
<reference evidence="4 5" key="1">
    <citation type="submission" date="2019-12" db="EMBL/GenBank/DDBJ databases">
        <authorList>
            <person name="Floudas D."/>
            <person name="Bentzer J."/>
            <person name="Ahren D."/>
            <person name="Johansson T."/>
            <person name="Persson P."/>
            <person name="Tunlid A."/>
        </authorList>
    </citation>
    <scope>NUCLEOTIDE SEQUENCE [LARGE SCALE GENOMIC DNA]</scope>
    <source>
        <strain evidence="4 5">CBS 102.39</strain>
    </source>
</reference>
<dbReference type="CDD" id="cd00118">
    <property type="entry name" value="LysM"/>
    <property type="match status" value="10"/>
</dbReference>
<feature type="domain" description="LysM" evidence="3">
    <location>
        <begin position="976"/>
        <end position="1022"/>
    </location>
</feature>
<dbReference type="PANTHER" id="PTHR34997">
    <property type="entry name" value="AM15"/>
    <property type="match status" value="1"/>
</dbReference>
<evidence type="ECO:0000313" key="5">
    <source>
        <dbReference type="Proteomes" id="UP000521872"/>
    </source>
</evidence>
<dbReference type="Proteomes" id="UP000521872">
    <property type="component" value="Unassembled WGS sequence"/>
</dbReference>
<proteinExistence type="predicted"/>
<evidence type="ECO:0000259" key="3">
    <source>
        <dbReference type="PROSITE" id="PS51782"/>
    </source>
</evidence>
<feature type="domain" description="LysM" evidence="3">
    <location>
        <begin position="1031"/>
        <end position="1081"/>
    </location>
</feature>
<dbReference type="PROSITE" id="PS51782">
    <property type="entry name" value="LYSM"/>
    <property type="match status" value="10"/>
</dbReference>
<dbReference type="EMBL" id="JAACJL010000004">
    <property type="protein sequence ID" value="KAF4621836.1"/>
    <property type="molecule type" value="Genomic_DNA"/>
</dbReference>
<gene>
    <name evidence="4" type="ORF">D9613_012107</name>
</gene>
<dbReference type="Gene3D" id="3.10.350.10">
    <property type="entry name" value="LysM domain"/>
    <property type="match status" value="10"/>
</dbReference>
<dbReference type="PANTHER" id="PTHR34997:SF1">
    <property type="entry name" value="PEPTIDOGLYCAN-BINDING LYSIN DOMAIN"/>
    <property type="match status" value="1"/>
</dbReference>
<keyword evidence="2" id="KW-0843">Virulence</keyword>
<organism evidence="4 5">
    <name type="scientific">Agrocybe pediades</name>
    <dbReference type="NCBI Taxonomy" id="84607"/>
    <lineage>
        <taxon>Eukaryota</taxon>
        <taxon>Fungi</taxon>
        <taxon>Dikarya</taxon>
        <taxon>Basidiomycota</taxon>
        <taxon>Agaricomycotina</taxon>
        <taxon>Agaricomycetes</taxon>
        <taxon>Agaricomycetidae</taxon>
        <taxon>Agaricales</taxon>
        <taxon>Agaricineae</taxon>
        <taxon>Strophariaceae</taxon>
        <taxon>Agrocybe</taxon>
    </lineage>
</organism>
<evidence type="ECO:0000313" key="4">
    <source>
        <dbReference type="EMBL" id="KAF4621836.1"/>
    </source>
</evidence>
<keyword evidence="1" id="KW-0147">Chitin-binding</keyword>
<feature type="domain" description="LysM" evidence="3">
    <location>
        <begin position="541"/>
        <end position="586"/>
    </location>
</feature>
<dbReference type="InterPro" id="IPR052210">
    <property type="entry name" value="LysM1-like"/>
</dbReference>
<feature type="domain" description="LysM" evidence="3">
    <location>
        <begin position="614"/>
        <end position="660"/>
    </location>
</feature>
<dbReference type="InterPro" id="IPR036779">
    <property type="entry name" value="LysM_dom_sf"/>
</dbReference>
<feature type="domain" description="LysM" evidence="3">
    <location>
        <begin position="692"/>
        <end position="738"/>
    </location>
</feature>
<evidence type="ECO:0000256" key="2">
    <source>
        <dbReference type="ARBA" id="ARBA00023026"/>
    </source>
</evidence>
<keyword evidence="5" id="KW-1185">Reference proteome</keyword>
<name>A0A8H4VT61_9AGAR</name>
<sequence length="1641" mass="175915">MRTQPFQHKVTQQGAANNKAFHKHLVDQLAQSKKNATTLIEDISEHSTNNEGLRLVSTNSSRVLVAADTSMQVYLPQYLPTSPAPPSACASALTANVNCNSTITLMSPLILGSEEDLSNVCTTECTASLQSYRSNVVSACQGYTVQSNNVTYPPTYAVDAIIGPYTTQCLRDPTTQQFCNPLITNLNATGGFLALPNSELCAYCPLKTLNTTLSNPATYTRALADLLSAAITKCGSYPNDAYNRQFASYNVTSGPPATVIAGPGSTFGTNATNAFSTDCAASGRNVTTTSATTCSQLATQYSVSDNNVLASNPFLDVDCNVAANTILCIPQACHTYTIQTNDTCDSVAQAAGGMTGANITSVQLQSFNPELGTYCQLMSLRVGQKICLTPNGGFPNVGATSDANPAATPTTQAPIPTPTVNGTTSNCGRYYKVQDGDICNTVVLANQISLSDFLLLNPEIDEECSNLWLNYNYCVAPYPPFATETAPITSITANFTSATVISYSIPTAGYTPTFATVTLTPAGVPAPTNVATGTRNVACGYYYTISPGDTLQSIAADFGFLNATDLLSWNPELSGGSLPIGSAICTLFPTGNYTLRVAPTPANVAPNTTTSCADYHTIVAGDSCPGIEATYGLTSTQFSLLNPGVNAQCTNIVLGLAYCVLPLIPLSQFGAADPNAPPPNVAPGTITDGCTKYYTIASGDTCATIDTKFNITTAQFITMNPEVNSGCTNIALGSAYCVASNSTSSPGNGSIPPNVAAGTITAGCTQYYTVISGDSCSAIDSQFGITLAQFITMNPEVNSGCTNIAVGSAYCVASSNSTSTVPSNVAPGTVTTGCTQYYTVISGDSCSTIESRFGISLSQFITMNPEVNSGCTNIAIGLAYCVASSSSSTVPSNVAAGTITAGCTQYYTVVSGDSCDVIDSRFGITLAQFITMNPEVNSGCTNIIPGSAYCVASSNTTTPTGPPSNIATGSLTNCTTYYTVASGDNCPAIETRFHIAAPDFFRWNPEVNTACTTIQLGSAYCVAGGGRPCGKVYTVQSGDFCSKITTSQGITQAQLVALNPQLDANCDLNCQRAKIRASGCICHAVFRKLRNSCVCMTNKTIKELNVTFASLHRSTMTWLDGVPRRVRPIEWAPEAETFRQRAIKGYLRLSRTCIFDDLICTFMAFQSKNGEGETAVYLGDIRTAGDSVVMEQIALIPMYLVDVRLLPRDESRERRFVTLQAQLEESQMVFRLHARDGSVLKQQSGKASAPFGQLTVQGDLIAICVSSGDEPEDEPEYFASDAITQHRTDYTNFSKTRPMPGYPDSILVWNIEKDILHEVYVPQHADFLMLHQGDFGFVSPDRIALAGMVERSVSDVQAALLKCFSIAEDDEDDLPMTISQPPDMNAEVGQIYRSTGKPGSSEPSNIFLHYYASSGRLSVLHKNLLSRRLKRKKERDTLVKAIDNLSFQRAFHARLVSEFLPSISGNRALIHGSLISEEFQDPRLFLLDFDPDRVKNLLSLDESGRKDLEERLKAKNAAVKVMTRRVILWPEGAGDDEDAEYPYESRPEHWRTHLDNLQKAVMERDGKVPTLEYDEAPEEHRDQKLFGFSASVVQLPANASGRFENLGLTTSAIVQIGYPPITNGFGESWRVFEFAEEEYTY</sequence>
<feature type="domain" description="LysM" evidence="3">
    <location>
        <begin position="429"/>
        <end position="475"/>
    </location>
</feature>
<feature type="domain" description="LysM" evidence="3">
    <location>
        <begin position="836"/>
        <end position="882"/>
    </location>
</feature>
<evidence type="ECO:0000256" key="1">
    <source>
        <dbReference type="ARBA" id="ARBA00022669"/>
    </source>
</evidence>
<feature type="domain" description="LysM" evidence="3">
    <location>
        <begin position="334"/>
        <end position="388"/>
    </location>
</feature>
<protein>
    <recommendedName>
        <fullName evidence="3">LysM domain-containing protein</fullName>
    </recommendedName>
</protein>
<dbReference type="Pfam" id="PF01476">
    <property type="entry name" value="LysM"/>
    <property type="match status" value="9"/>
</dbReference>
<dbReference type="GO" id="GO:0008061">
    <property type="term" value="F:chitin binding"/>
    <property type="evidence" value="ECO:0007669"/>
    <property type="project" value="UniProtKB-KW"/>
</dbReference>
<comment type="caution">
    <text evidence="4">The sequence shown here is derived from an EMBL/GenBank/DDBJ whole genome shotgun (WGS) entry which is preliminary data.</text>
</comment>
<dbReference type="SUPFAM" id="SSF54106">
    <property type="entry name" value="LysM domain"/>
    <property type="match status" value="6"/>
</dbReference>
<dbReference type="SMART" id="SM00257">
    <property type="entry name" value="LysM"/>
    <property type="match status" value="10"/>
</dbReference>